<dbReference type="PANTHER" id="PTHR14209">
    <property type="entry name" value="ISOAMYL ACETATE-HYDROLYZING ESTERASE 1"/>
    <property type="match status" value="1"/>
</dbReference>
<dbReference type="InterPro" id="IPR045136">
    <property type="entry name" value="Iah1-like"/>
</dbReference>
<dbReference type="Gene3D" id="3.40.50.1110">
    <property type="entry name" value="SGNH hydrolase"/>
    <property type="match status" value="1"/>
</dbReference>
<evidence type="ECO:0000313" key="3">
    <source>
        <dbReference type="Proteomes" id="UP000319257"/>
    </source>
</evidence>
<dbReference type="InterPro" id="IPR013830">
    <property type="entry name" value="SGNH_hydro"/>
</dbReference>
<organism evidence="2 3">
    <name type="scientific">Thyridium curvatum</name>
    <dbReference type="NCBI Taxonomy" id="1093900"/>
    <lineage>
        <taxon>Eukaryota</taxon>
        <taxon>Fungi</taxon>
        <taxon>Dikarya</taxon>
        <taxon>Ascomycota</taxon>
        <taxon>Pezizomycotina</taxon>
        <taxon>Sordariomycetes</taxon>
        <taxon>Sordariomycetidae</taxon>
        <taxon>Thyridiales</taxon>
        <taxon>Thyridiaceae</taxon>
        <taxon>Thyridium</taxon>
    </lineage>
</organism>
<accession>A0A507B273</accession>
<dbReference type="InParanoid" id="A0A507B273"/>
<evidence type="ECO:0000313" key="2">
    <source>
        <dbReference type="EMBL" id="TPX11171.1"/>
    </source>
</evidence>
<keyword evidence="3" id="KW-1185">Reference proteome</keyword>
<dbReference type="STRING" id="1093900.A0A507B273"/>
<feature type="domain" description="SGNH hydrolase-type esterase" evidence="1">
    <location>
        <begin position="10"/>
        <end position="224"/>
    </location>
</feature>
<sequence>MAAPYPQVVLLGDSLIQGACQTNEGFSFQSALETHCVRRYDVVNRGFSGYNTSQTLKILDKIILAPSESGPKIKYLLVLLGANDAAIPMQVANQHVDLAEYKVNLAKIITHPNVTAHKAQVLLVTPPPLDEIFKAKLDIEAGFPQSTRETKISAQYSEAARQVAKEVEGVVLVDLWKELMDVAIAKTPGFDASTGTLGDPETGKRGYLEQLLKDGLHMTGEAYEIFFKAVEKHIEPQHPNLSQEGWIYPDWREAEWLKN</sequence>
<dbReference type="Pfam" id="PF13472">
    <property type="entry name" value="Lipase_GDSL_2"/>
    <property type="match status" value="1"/>
</dbReference>
<dbReference type="InterPro" id="IPR036514">
    <property type="entry name" value="SGNH_hydro_sf"/>
</dbReference>
<comment type="caution">
    <text evidence="2">The sequence shown here is derived from an EMBL/GenBank/DDBJ whole genome shotgun (WGS) entry which is preliminary data.</text>
</comment>
<protein>
    <recommendedName>
        <fullName evidence="1">SGNH hydrolase-type esterase domain-containing protein</fullName>
    </recommendedName>
</protein>
<dbReference type="SUPFAM" id="SSF52266">
    <property type="entry name" value="SGNH hydrolase"/>
    <property type="match status" value="1"/>
</dbReference>
<dbReference type="CDD" id="cd01838">
    <property type="entry name" value="Isoamyl_acetate_hydrolase_like"/>
    <property type="match status" value="1"/>
</dbReference>
<gene>
    <name evidence="2" type="ORF">E0L32_000989</name>
</gene>
<dbReference type="AlphaFoldDB" id="A0A507B273"/>
<dbReference type="OrthoDB" id="671439at2759"/>
<name>A0A507B273_9PEZI</name>
<reference evidence="2 3" key="1">
    <citation type="submission" date="2019-06" db="EMBL/GenBank/DDBJ databases">
        <title>Draft genome sequence of the filamentous fungus Phialemoniopsis curvata isolated from diesel fuel.</title>
        <authorList>
            <person name="Varaljay V.A."/>
            <person name="Lyon W.J."/>
            <person name="Crouch A.L."/>
            <person name="Drake C.E."/>
            <person name="Hollomon J.M."/>
            <person name="Nadeau L.J."/>
            <person name="Nunn H.S."/>
            <person name="Stevenson B.S."/>
            <person name="Bojanowski C.L."/>
            <person name="Crookes-Goodson W.J."/>
        </authorList>
    </citation>
    <scope>NUCLEOTIDE SEQUENCE [LARGE SCALE GENOMIC DNA]</scope>
    <source>
        <strain evidence="2 3">D216</strain>
    </source>
</reference>
<dbReference type="Proteomes" id="UP000319257">
    <property type="component" value="Unassembled WGS sequence"/>
</dbReference>
<dbReference type="RefSeq" id="XP_030992882.1">
    <property type="nucleotide sequence ID" value="XM_031144951.1"/>
</dbReference>
<proteinExistence type="predicted"/>
<dbReference type="GeneID" id="41968436"/>
<dbReference type="PANTHER" id="PTHR14209:SF19">
    <property type="entry name" value="ISOAMYL ACETATE-HYDROLYZING ESTERASE 1 HOMOLOG"/>
    <property type="match status" value="1"/>
</dbReference>
<dbReference type="EMBL" id="SKBQ01000004">
    <property type="protein sequence ID" value="TPX11171.1"/>
    <property type="molecule type" value="Genomic_DNA"/>
</dbReference>
<dbReference type="FunCoup" id="A0A507B273">
    <property type="interactions" value="215"/>
</dbReference>
<evidence type="ECO:0000259" key="1">
    <source>
        <dbReference type="Pfam" id="PF13472"/>
    </source>
</evidence>